<dbReference type="InterPro" id="IPR007627">
    <property type="entry name" value="RNA_pol_sigma70_r2"/>
</dbReference>
<dbReference type="InterPro" id="IPR039425">
    <property type="entry name" value="RNA_pol_sigma-70-like"/>
</dbReference>
<dbReference type="InterPro" id="IPR013324">
    <property type="entry name" value="RNA_pol_sigma_r3/r4-like"/>
</dbReference>
<keyword evidence="2" id="KW-0805">Transcription regulation</keyword>
<dbReference type="Gene3D" id="1.10.1740.10">
    <property type="match status" value="1"/>
</dbReference>
<evidence type="ECO:0000256" key="4">
    <source>
        <dbReference type="ARBA" id="ARBA00023125"/>
    </source>
</evidence>
<dbReference type="InterPro" id="IPR013325">
    <property type="entry name" value="RNA_pol_sigma_r2"/>
</dbReference>
<dbReference type="Pfam" id="PF04542">
    <property type="entry name" value="Sigma70_r2"/>
    <property type="match status" value="1"/>
</dbReference>
<dbReference type="SUPFAM" id="SSF88946">
    <property type="entry name" value="Sigma2 domain of RNA polymerase sigma factors"/>
    <property type="match status" value="1"/>
</dbReference>
<dbReference type="Proteomes" id="UP000638560">
    <property type="component" value="Unassembled WGS sequence"/>
</dbReference>
<dbReference type="Pfam" id="PF08281">
    <property type="entry name" value="Sigma70_r4_2"/>
    <property type="match status" value="1"/>
</dbReference>
<protein>
    <submittedName>
        <fullName evidence="9">Sigma-70 family RNA polymerase sigma factor</fullName>
    </submittedName>
</protein>
<dbReference type="PANTHER" id="PTHR43133">
    <property type="entry name" value="RNA POLYMERASE ECF-TYPE SIGMA FACTO"/>
    <property type="match status" value="1"/>
</dbReference>
<dbReference type="CDD" id="cd06171">
    <property type="entry name" value="Sigma70_r4"/>
    <property type="match status" value="1"/>
</dbReference>
<feature type="domain" description="RNA polymerase sigma factor 70 region 4 type 2" evidence="8">
    <location>
        <begin position="150"/>
        <end position="203"/>
    </location>
</feature>
<evidence type="ECO:0000259" key="8">
    <source>
        <dbReference type="Pfam" id="PF08281"/>
    </source>
</evidence>
<dbReference type="InterPro" id="IPR036388">
    <property type="entry name" value="WH-like_DNA-bd_sf"/>
</dbReference>
<evidence type="ECO:0000256" key="1">
    <source>
        <dbReference type="ARBA" id="ARBA00010641"/>
    </source>
</evidence>
<evidence type="ECO:0000256" key="5">
    <source>
        <dbReference type="ARBA" id="ARBA00023163"/>
    </source>
</evidence>
<reference evidence="9 10" key="1">
    <citation type="submission" date="2020-11" db="EMBL/GenBank/DDBJ databases">
        <title>A novel isolate from a Black sea contaminated sediment with potential to produce alkanes: Plantactinospora alkalitolerans sp. nov.</title>
        <authorList>
            <person name="Carro L."/>
            <person name="Veyisoglu A."/>
            <person name="Guven K."/>
            <person name="Schumann P."/>
            <person name="Klenk H.-P."/>
            <person name="Sahin N."/>
        </authorList>
    </citation>
    <scope>NUCLEOTIDE SEQUENCE [LARGE SCALE GENOMIC DNA]</scope>
    <source>
        <strain evidence="9 10">S1510</strain>
    </source>
</reference>
<feature type="region of interest" description="Disordered" evidence="6">
    <location>
        <begin position="1"/>
        <end position="37"/>
    </location>
</feature>
<comment type="caution">
    <text evidence="9">The sequence shown here is derived from an EMBL/GenBank/DDBJ whole genome shotgun (WGS) entry which is preliminary data.</text>
</comment>
<name>A0ABS0GQ37_9ACTN</name>
<keyword evidence="5" id="KW-0804">Transcription</keyword>
<dbReference type="InterPro" id="IPR013249">
    <property type="entry name" value="RNA_pol_sigma70_r4_t2"/>
</dbReference>
<dbReference type="EMBL" id="JADPUN010000071">
    <property type="protein sequence ID" value="MBF9128314.1"/>
    <property type="molecule type" value="Genomic_DNA"/>
</dbReference>
<evidence type="ECO:0000259" key="7">
    <source>
        <dbReference type="Pfam" id="PF04542"/>
    </source>
</evidence>
<evidence type="ECO:0000256" key="3">
    <source>
        <dbReference type="ARBA" id="ARBA00023082"/>
    </source>
</evidence>
<comment type="similarity">
    <text evidence="1">Belongs to the sigma-70 factor family. ECF subfamily.</text>
</comment>
<accession>A0ABS0GQ37</accession>
<keyword evidence="10" id="KW-1185">Reference proteome</keyword>
<evidence type="ECO:0000256" key="2">
    <source>
        <dbReference type="ARBA" id="ARBA00023015"/>
    </source>
</evidence>
<dbReference type="NCBIfam" id="TIGR02937">
    <property type="entry name" value="sigma70-ECF"/>
    <property type="match status" value="1"/>
</dbReference>
<evidence type="ECO:0000313" key="10">
    <source>
        <dbReference type="Proteomes" id="UP000638560"/>
    </source>
</evidence>
<gene>
    <name evidence="9" type="ORF">I0C86_04790</name>
</gene>
<dbReference type="InterPro" id="IPR014284">
    <property type="entry name" value="RNA_pol_sigma-70_dom"/>
</dbReference>
<organism evidence="9 10">
    <name type="scientific">Plantactinospora alkalitolerans</name>
    <dbReference type="NCBI Taxonomy" id="2789879"/>
    <lineage>
        <taxon>Bacteria</taxon>
        <taxon>Bacillati</taxon>
        <taxon>Actinomycetota</taxon>
        <taxon>Actinomycetes</taxon>
        <taxon>Micromonosporales</taxon>
        <taxon>Micromonosporaceae</taxon>
        <taxon>Plantactinospora</taxon>
    </lineage>
</organism>
<dbReference type="PANTHER" id="PTHR43133:SF50">
    <property type="entry name" value="ECF RNA POLYMERASE SIGMA FACTOR SIGM"/>
    <property type="match status" value="1"/>
</dbReference>
<proteinExistence type="inferred from homology"/>
<keyword evidence="4" id="KW-0238">DNA-binding</keyword>
<evidence type="ECO:0000313" key="9">
    <source>
        <dbReference type="EMBL" id="MBF9128314.1"/>
    </source>
</evidence>
<sequence>MCRRSVRPLPSRADGARGPAAPSHGRSAVSTVERSDPELVRSAQAGDVSSLGALLARHEAGMKAVAYSLCGYGPDAEDAVQDAMLTAMRRIGDVRDPAAVGGWLRTIVRNGCRARLRATRPLLVGDPSTLALPATEPTPEDLLEGAALRDWIWHALGQLSEPVRLVTLLRYFTGVTAYEQIAAVCDIPVGTVRSRLSQARARLTSALRTTAELAYDDAATINDVRRREAEEIVAATYRGEFRRAVREYWWPDSEFVIPDGRQFPGTDFMLRGMEKDLDDGVRQRLRHVATSGNVLVWEADLISPPHNPGHCPPGVVWLHQLRQGRTQRLRIFHPAPARAGRID</sequence>
<feature type="domain" description="RNA polymerase sigma-70 region 2" evidence="7">
    <location>
        <begin position="55"/>
        <end position="120"/>
    </location>
</feature>
<dbReference type="Gene3D" id="1.10.10.10">
    <property type="entry name" value="Winged helix-like DNA-binding domain superfamily/Winged helix DNA-binding domain"/>
    <property type="match status" value="1"/>
</dbReference>
<evidence type="ECO:0000256" key="6">
    <source>
        <dbReference type="SAM" id="MobiDB-lite"/>
    </source>
</evidence>
<dbReference type="SUPFAM" id="SSF88659">
    <property type="entry name" value="Sigma3 and sigma4 domains of RNA polymerase sigma factors"/>
    <property type="match status" value="1"/>
</dbReference>
<keyword evidence="3" id="KW-0731">Sigma factor</keyword>